<dbReference type="Proteomes" id="UP000494115">
    <property type="component" value="Unassembled WGS sequence"/>
</dbReference>
<dbReference type="Gene3D" id="3.30.70.3220">
    <property type="match status" value="1"/>
</dbReference>
<dbReference type="PANTHER" id="PTHR30081">
    <property type="entry name" value="PROTEIN-EXPORT MEMBRANE PROTEIN SEC"/>
    <property type="match status" value="1"/>
</dbReference>
<evidence type="ECO:0000259" key="11">
    <source>
        <dbReference type="Pfam" id="PF02355"/>
    </source>
</evidence>
<dbReference type="GO" id="GO:0005886">
    <property type="term" value="C:plasma membrane"/>
    <property type="evidence" value="ECO:0007669"/>
    <property type="project" value="UniProtKB-SubCell"/>
</dbReference>
<dbReference type="GO" id="GO:0065002">
    <property type="term" value="P:intracellular protein transmembrane transport"/>
    <property type="evidence" value="ECO:0007669"/>
    <property type="project" value="UniProtKB-UniRule"/>
</dbReference>
<evidence type="ECO:0000259" key="14">
    <source>
        <dbReference type="Pfam" id="PF22599"/>
    </source>
</evidence>
<keyword evidence="7 9" id="KW-0811">Translocation</keyword>
<dbReference type="NCBIfam" id="TIGR00916">
    <property type="entry name" value="2A0604s01"/>
    <property type="match status" value="1"/>
</dbReference>
<evidence type="ECO:0000256" key="6">
    <source>
        <dbReference type="ARBA" id="ARBA00022989"/>
    </source>
</evidence>
<evidence type="ECO:0000256" key="3">
    <source>
        <dbReference type="ARBA" id="ARBA00022475"/>
    </source>
</evidence>
<feature type="domain" description="SecDF P1 head subdomain" evidence="14">
    <location>
        <begin position="320"/>
        <end position="427"/>
    </location>
</feature>
<dbReference type="InterPro" id="IPR048634">
    <property type="entry name" value="SecD_SecF_C"/>
</dbReference>
<name>A0A6S7AU41_9BURK</name>
<feature type="transmembrane region" description="Helical" evidence="9">
    <location>
        <begin position="483"/>
        <end position="513"/>
    </location>
</feature>
<organism evidence="15 16">
    <name type="scientific">Pararobbsia alpina</name>
    <dbReference type="NCBI Taxonomy" id="621374"/>
    <lineage>
        <taxon>Bacteria</taxon>
        <taxon>Pseudomonadati</taxon>
        <taxon>Pseudomonadota</taxon>
        <taxon>Betaproteobacteria</taxon>
        <taxon>Burkholderiales</taxon>
        <taxon>Burkholderiaceae</taxon>
        <taxon>Pararobbsia</taxon>
    </lineage>
</organism>
<dbReference type="Pfam" id="PF07549">
    <property type="entry name" value="Sec_GG"/>
    <property type="match status" value="1"/>
</dbReference>
<evidence type="ECO:0000313" key="15">
    <source>
        <dbReference type="EMBL" id="CAB3777109.1"/>
    </source>
</evidence>
<keyword evidence="4 9" id="KW-0812">Transmembrane</keyword>
<dbReference type="EMBL" id="CADIKM010000001">
    <property type="protein sequence ID" value="CAB3777109.1"/>
    <property type="molecule type" value="Genomic_DNA"/>
</dbReference>
<comment type="subcellular location">
    <subcellularLocation>
        <location evidence="1 9">Cell membrane</location>
        <topology evidence="1 9">Multi-pass membrane protein</topology>
    </subcellularLocation>
</comment>
<comment type="similarity">
    <text evidence="9">Belongs to the SecD/SecF family. SecD subfamily.</text>
</comment>
<keyword evidence="3 9" id="KW-1003">Cell membrane</keyword>
<dbReference type="HAMAP" id="MF_01463_B">
    <property type="entry name" value="SecD_B"/>
    <property type="match status" value="1"/>
</dbReference>
<evidence type="ECO:0000256" key="10">
    <source>
        <dbReference type="SAM" id="MobiDB-lite"/>
    </source>
</evidence>
<feature type="compositionally biased region" description="Gly residues" evidence="10">
    <location>
        <begin position="668"/>
        <end position="679"/>
    </location>
</feature>
<dbReference type="AlphaFoldDB" id="A0A6S7AU41"/>
<keyword evidence="8 9" id="KW-0472">Membrane</keyword>
<keyword evidence="6 9" id="KW-1133">Transmembrane helix</keyword>
<feature type="region of interest" description="Disordered" evidence="10">
    <location>
        <begin position="644"/>
        <end position="694"/>
    </location>
</feature>
<dbReference type="GO" id="GO:0015450">
    <property type="term" value="F:protein-transporting ATPase activity"/>
    <property type="evidence" value="ECO:0007669"/>
    <property type="project" value="InterPro"/>
</dbReference>
<evidence type="ECO:0000256" key="5">
    <source>
        <dbReference type="ARBA" id="ARBA00022927"/>
    </source>
</evidence>
<gene>
    <name evidence="9 15" type="primary">secD</name>
    <name evidence="15" type="ORF">LMG28138_00294</name>
</gene>
<keyword evidence="2 9" id="KW-0813">Transport</keyword>
<evidence type="ECO:0000259" key="12">
    <source>
        <dbReference type="Pfam" id="PF13721"/>
    </source>
</evidence>
<dbReference type="Pfam" id="PF22599">
    <property type="entry name" value="SecDF_P1_head"/>
    <property type="match status" value="1"/>
</dbReference>
<dbReference type="InterPro" id="IPR027398">
    <property type="entry name" value="SecD-TM"/>
</dbReference>
<dbReference type="SUPFAM" id="SSF82866">
    <property type="entry name" value="Multidrug efflux transporter AcrB transmembrane domain"/>
    <property type="match status" value="1"/>
</dbReference>
<accession>A0A6S7AU41</accession>
<feature type="transmembrane region" description="Helical" evidence="9">
    <location>
        <begin position="455"/>
        <end position="477"/>
    </location>
</feature>
<dbReference type="PANTHER" id="PTHR30081:SF1">
    <property type="entry name" value="PROTEIN TRANSLOCASE SUBUNIT SECD"/>
    <property type="match status" value="1"/>
</dbReference>
<dbReference type="InterPro" id="IPR054384">
    <property type="entry name" value="SecDF_P1_head"/>
</dbReference>
<dbReference type="Gene3D" id="1.20.1640.10">
    <property type="entry name" value="Multidrug efflux transporter AcrB transmembrane domain"/>
    <property type="match status" value="1"/>
</dbReference>
<evidence type="ECO:0000256" key="4">
    <source>
        <dbReference type="ARBA" id="ARBA00022692"/>
    </source>
</evidence>
<proteinExistence type="inferred from homology"/>
<dbReference type="FunFam" id="3.30.70.3400:FF:000003">
    <property type="entry name" value="Preprotein translocase subunit SecD"/>
    <property type="match status" value="1"/>
</dbReference>
<comment type="subunit">
    <text evidence="9">Forms a complex with SecF. Part of the essential Sec protein translocation apparatus which comprises SecA, SecYEG and auxiliary proteins SecDF-YajC and YidC.</text>
</comment>
<feature type="domain" description="Protein translocase subunit SecDF P1" evidence="13">
    <location>
        <begin position="239"/>
        <end position="297"/>
    </location>
</feature>
<dbReference type="Gene3D" id="3.30.1360.200">
    <property type="match status" value="1"/>
</dbReference>
<feature type="domain" description="Protein export membrane protein SecD/SecF C-terminal" evidence="11">
    <location>
        <begin position="429"/>
        <end position="599"/>
    </location>
</feature>
<dbReference type="RefSeq" id="WP_175102833.1">
    <property type="nucleotide sequence ID" value="NZ_CADIKM010000001.1"/>
</dbReference>
<dbReference type="InterPro" id="IPR005791">
    <property type="entry name" value="SecD"/>
</dbReference>
<sequence length="694" mass="74018">MNRYPLWKYLVMLVALAIGLLYTLPNFFGEAPAVQISSGKATAKVDSSVLQKVEDTLSANQLHSSDITFDNSATSASIRVRLASTDEQLHARDVLAKALNTDQNDPTYVVALNLQSKSPKWLSSLHALPMYLGLDLRGGVHFLLQVDMQGALAKRLEADATDARNALRDKEIRDGGVNRTGSEVVIDFADAQTADQARAVLLSRVTELQWATRADPQGGTQVVGTFSPAAERTVQENALKQNMSTLHNRVNELGVAEPVIQQQGPERIVVELPGVQDTAKAKSIIGRTATLEARLADPTGLRPNPGDPVPPGDQLFTQGNAAPVLLRKQVIFTGDQITDAGATFDEHQRPAVKIRLNSAGGRILRDVSRDNIGKPMAIVLFERGSGEVLTVATIQSELGENFQITGAVSTEAANDLALLLRAGSLAAPMNIIEERTIGPSLGADNIRKGFDSVQYGFAAIALFMLVYYMLFGAFSVISLSVNLLLLVAVLSLLQATLTLPGIAAIALALGMAIDSNVLINERIREELRRGAAPQTAISEGFRHAWATILDSNVTTLIAGIALLAFGSGPVRGFAMVHCIGILTSMFSAVFFSRGLVNLWYGGKKRLKSLAIGQVWRPEGATPTIDQLEDDGGVEIADEVVDRRNQPVRQAAGAADTAAQAATKRSATKGGGTQDAGKAGGSAKRTPPRAPHAKR</sequence>
<evidence type="ECO:0000256" key="7">
    <source>
        <dbReference type="ARBA" id="ARBA00023010"/>
    </source>
</evidence>
<dbReference type="InterPro" id="IPR055344">
    <property type="entry name" value="SecD_SecF_C_bact"/>
</dbReference>
<dbReference type="InterPro" id="IPR022813">
    <property type="entry name" value="SecD/SecF_arch_bac"/>
</dbReference>
<dbReference type="InterPro" id="IPR022646">
    <property type="entry name" value="SecD/SecF_CS"/>
</dbReference>
<evidence type="ECO:0000256" key="1">
    <source>
        <dbReference type="ARBA" id="ARBA00004651"/>
    </source>
</evidence>
<keyword evidence="16" id="KW-1185">Reference proteome</keyword>
<dbReference type="Gene3D" id="3.30.70.3400">
    <property type="match status" value="1"/>
</dbReference>
<dbReference type="Pfam" id="PF21760">
    <property type="entry name" value="SecD_1st"/>
    <property type="match status" value="1"/>
</dbReference>
<evidence type="ECO:0000256" key="8">
    <source>
        <dbReference type="ARBA" id="ARBA00023136"/>
    </source>
</evidence>
<keyword evidence="5 9" id="KW-0653">Protein transport</keyword>
<feature type="compositionally biased region" description="Low complexity" evidence="10">
    <location>
        <begin position="650"/>
        <end position="664"/>
    </location>
</feature>
<protein>
    <recommendedName>
        <fullName evidence="9">Protein translocase subunit SecD</fullName>
    </recommendedName>
</protein>
<dbReference type="GO" id="GO:0006605">
    <property type="term" value="P:protein targeting"/>
    <property type="evidence" value="ECO:0007669"/>
    <property type="project" value="UniProtKB-UniRule"/>
</dbReference>
<dbReference type="NCBIfam" id="TIGR01129">
    <property type="entry name" value="secD"/>
    <property type="match status" value="1"/>
</dbReference>
<comment type="function">
    <text evidence="9">Part of the Sec protein translocase complex. Interacts with the SecYEG preprotein conducting channel. SecDF uses the proton motive force (PMF) to complete protein translocation after the ATP-dependent function of SecA.</text>
</comment>
<evidence type="ECO:0000259" key="13">
    <source>
        <dbReference type="Pfam" id="PF21760"/>
    </source>
</evidence>
<dbReference type="GO" id="GO:0043952">
    <property type="term" value="P:protein transport by the Sec complex"/>
    <property type="evidence" value="ECO:0007669"/>
    <property type="project" value="UniProtKB-UniRule"/>
</dbReference>
<reference evidence="15 16" key="1">
    <citation type="submission" date="2020-04" db="EMBL/GenBank/DDBJ databases">
        <authorList>
            <person name="De Canck E."/>
        </authorList>
    </citation>
    <scope>NUCLEOTIDE SEQUENCE [LARGE SCALE GENOMIC DNA]</scope>
    <source>
        <strain evidence="15 16">LMG 28138</strain>
    </source>
</reference>
<evidence type="ECO:0000256" key="2">
    <source>
        <dbReference type="ARBA" id="ARBA00022448"/>
    </source>
</evidence>
<comment type="caution">
    <text evidence="9">Lacks conserved residue(s) required for the propagation of feature annotation.</text>
</comment>
<feature type="transmembrane region" description="Helical" evidence="9">
    <location>
        <begin position="572"/>
        <end position="596"/>
    </location>
</feature>
<feature type="domain" description="SecD export protein N-terminal TM" evidence="12">
    <location>
        <begin position="1"/>
        <end position="112"/>
    </location>
</feature>
<evidence type="ECO:0000256" key="9">
    <source>
        <dbReference type="HAMAP-Rule" id="MF_01463"/>
    </source>
</evidence>
<dbReference type="Pfam" id="PF13721">
    <property type="entry name" value="SecD-TM1"/>
    <property type="match status" value="1"/>
</dbReference>
<evidence type="ECO:0000313" key="16">
    <source>
        <dbReference type="Proteomes" id="UP000494115"/>
    </source>
</evidence>
<dbReference type="InterPro" id="IPR048631">
    <property type="entry name" value="SecD_1st"/>
</dbReference>
<dbReference type="FunFam" id="1.20.1640.10:FF:000004">
    <property type="entry name" value="Protein translocase subunit SecD"/>
    <property type="match status" value="1"/>
</dbReference>
<dbReference type="Pfam" id="PF02355">
    <property type="entry name" value="SecD_SecF_C"/>
    <property type="match status" value="1"/>
</dbReference>
<feature type="transmembrane region" description="Helical" evidence="9">
    <location>
        <begin position="6"/>
        <end position="24"/>
    </location>
</feature>